<evidence type="ECO:0000313" key="2">
    <source>
        <dbReference type="EnsemblPlants" id="OGLUM05G21170.1"/>
    </source>
</evidence>
<dbReference type="EnsemblPlants" id="OGLUM05G21170.1">
    <property type="protein sequence ID" value="OGLUM05G21170.1"/>
    <property type="gene ID" value="OGLUM05G21170"/>
</dbReference>
<feature type="region of interest" description="Disordered" evidence="1">
    <location>
        <begin position="17"/>
        <end position="68"/>
    </location>
</feature>
<name>A0A0E0A0L9_9ORYZ</name>
<dbReference type="Proteomes" id="UP000026961">
    <property type="component" value="Chromosome 5"/>
</dbReference>
<reference evidence="2" key="1">
    <citation type="submission" date="2015-04" db="UniProtKB">
        <authorList>
            <consortium name="EnsemblPlants"/>
        </authorList>
    </citation>
    <scope>IDENTIFICATION</scope>
</reference>
<proteinExistence type="predicted"/>
<dbReference type="AlphaFoldDB" id="A0A0E0A0L9"/>
<dbReference type="HOGENOM" id="CLU_2007493_0_0_1"/>
<dbReference type="Gramene" id="OGLUM05G21170.1">
    <property type="protein sequence ID" value="OGLUM05G21170.1"/>
    <property type="gene ID" value="OGLUM05G21170"/>
</dbReference>
<feature type="compositionally biased region" description="Polar residues" evidence="1">
    <location>
        <begin position="46"/>
        <end position="55"/>
    </location>
</feature>
<sequence>MAKRAKATHFGWLGFPTLAASRRPGPEGSVDSAGFDDDDDDGAEVSSKNANTTHPRTARPEPEPRGLQSRFSLTDLNFSAMNCTSVYRLAAHAARYCTRNLASLFDPVSDERYSTQQLLPIDNV</sequence>
<accession>A0A0E0A0L9</accession>
<reference evidence="2" key="2">
    <citation type="submission" date="2018-05" db="EMBL/GenBank/DDBJ databases">
        <title>OgluRS3 (Oryza glumaepatula Reference Sequence Version 3).</title>
        <authorList>
            <person name="Zhang J."/>
            <person name="Kudrna D."/>
            <person name="Lee S."/>
            <person name="Talag J."/>
            <person name="Welchert J."/>
            <person name="Wing R.A."/>
        </authorList>
    </citation>
    <scope>NUCLEOTIDE SEQUENCE [LARGE SCALE GENOMIC DNA]</scope>
</reference>
<evidence type="ECO:0000256" key="1">
    <source>
        <dbReference type="SAM" id="MobiDB-lite"/>
    </source>
</evidence>
<evidence type="ECO:0000313" key="3">
    <source>
        <dbReference type="Proteomes" id="UP000026961"/>
    </source>
</evidence>
<organism evidence="2">
    <name type="scientific">Oryza glumipatula</name>
    <dbReference type="NCBI Taxonomy" id="40148"/>
    <lineage>
        <taxon>Eukaryota</taxon>
        <taxon>Viridiplantae</taxon>
        <taxon>Streptophyta</taxon>
        <taxon>Embryophyta</taxon>
        <taxon>Tracheophyta</taxon>
        <taxon>Spermatophyta</taxon>
        <taxon>Magnoliopsida</taxon>
        <taxon>Liliopsida</taxon>
        <taxon>Poales</taxon>
        <taxon>Poaceae</taxon>
        <taxon>BOP clade</taxon>
        <taxon>Oryzoideae</taxon>
        <taxon>Oryzeae</taxon>
        <taxon>Oryzinae</taxon>
        <taxon>Oryza</taxon>
    </lineage>
</organism>
<protein>
    <submittedName>
        <fullName evidence="2">Uncharacterized protein</fullName>
    </submittedName>
</protein>
<keyword evidence="3" id="KW-1185">Reference proteome</keyword>
<feature type="compositionally biased region" description="Acidic residues" evidence="1">
    <location>
        <begin position="34"/>
        <end position="43"/>
    </location>
</feature>